<evidence type="ECO:0000313" key="3">
    <source>
        <dbReference type="Proteomes" id="UP001416858"/>
    </source>
</evidence>
<sequence>MINLSTYTVQTVHGLKDTFQVSANGTVDTCHLFVTGPTSSSTKADSAASEKNREPQRDKVTPSQKR</sequence>
<dbReference type="EMBL" id="BAABRO010000008">
    <property type="protein sequence ID" value="GAA5508131.1"/>
    <property type="molecule type" value="Genomic_DNA"/>
</dbReference>
<keyword evidence="3" id="KW-1185">Reference proteome</keyword>
<feature type="compositionally biased region" description="Low complexity" evidence="1">
    <location>
        <begin position="38"/>
        <end position="47"/>
    </location>
</feature>
<feature type="region of interest" description="Disordered" evidence="1">
    <location>
        <begin position="34"/>
        <end position="66"/>
    </location>
</feature>
<protein>
    <submittedName>
        <fullName evidence="2">Uncharacterized protein</fullName>
    </submittedName>
</protein>
<proteinExistence type="predicted"/>
<organism evidence="2 3">
    <name type="scientific">Novipirellula caenicola</name>
    <dbReference type="NCBI Taxonomy" id="1536901"/>
    <lineage>
        <taxon>Bacteria</taxon>
        <taxon>Pseudomonadati</taxon>
        <taxon>Planctomycetota</taxon>
        <taxon>Planctomycetia</taxon>
        <taxon>Pirellulales</taxon>
        <taxon>Pirellulaceae</taxon>
        <taxon>Novipirellula</taxon>
    </lineage>
</organism>
<evidence type="ECO:0000313" key="2">
    <source>
        <dbReference type="EMBL" id="GAA5508131.1"/>
    </source>
</evidence>
<dbReference type="Proteomes" id="UP001416858">
    <property type="component" value="Unassembled WGS sequence"/>
</dbReference>
<dbReference type="RefSeq" id="WP_345684940.1">
    <property type="nucleotide sequence ID" value="NZ_BAABRO010000008.1"/>
</dbReference>
<accession>A0ABP9VTX4</accession>
<name>A0ABP9VTX4_9BACT</name>
<comment type="caution">
    <text evidence="2">The sequence shown here is derived from an EMBL/GenBank/DDBJ whole genome shotgun (WGS) entry which is preliminary data.</text>
</comment>
<reference evidence="2 3" key="1">
    <citation type="submission" date="2024-02" db="EMBL/GenBank/DDBJ databases">
        <title>Rhodopirellula caenicola NBRC 110016.</title>
        <authorList>
            <person name="Ichikawa N."/>
            <person name="Katano-Makiyama Y."/>
            <person name="Hidaka K."/>
        </authorList>
    </citation>
    <scope>NUCLEOTIDE SEQUENCE [LARGE SCALE GENOMIC DNA]</scope>
    <source>
        <strain evidence="2 3">NBRC 110016</strain>
    </source>
</reference>
<feature type="compositionally biased region" description="Basic and acidic residues" evidence="1">
    <location>
        <begin position="48"/>
        <end position="60"/>
    </location>
</feature>
<gene>
    <name evidence="2" type="ORF">Rcae01_03596</name>
</gene>
<evidence type="ECO:0000256" key="1">
    <source>
        <dbReference type="SAM" id="MobiDB-lite"/>
    </source>
</evidence>